<dbReference type="SMART" id="SM00385">
    <property type="entry name" value="CYCLIN"/>
    <property type="match status" value="2"/>
</dbReference>
<dbReference type="Gene3D" id="1.10.472.170">
    <property type="match status" value="1"/>
</dbReference>
<dbReference type="GO" id="GO:0097550">
    <property type="term" value="C:transcription preinitiation complex"/>
    <property type="evidence" value="ECO:0007669"/>
    <property type="project" value="TreeGrafter"/>
</dbReference>
<evidence type="ECO:0000313" key="4">
    <source>
        <dbReference type="EMBL" id="QHT28749.1"/>
    </source>
</evidence>
<dbReference type="PANTHER" id="PTHR11618">
    <property type="entry name" value="TRANSCRIPTION INITIATION FACTOR IIB-RELATED"/>
    <property type="match status" value="1"/>
</dbReference>
<proteinExistence type="predicted"/>
<dbReference type="InterPro" id="IPR000812">
    <property type="entry name" value="TFIIB"/>
</dbReference>
<evidence type="ECO:0000256" key="2">
    <source>
        <dbReference type="ARBA" id="ARBA00023163"/>
    </source>
</evidence>
<dbReference type="Pfam" id="PF00382">
    <property type="entry name" value="TFIIB"/>
    <property type="match status" value="2"/>
</dbReference>
<keyword evidence="2" id="KW-0804">Transcription</keyword>
<name>A0A6C0EKC6_9ZZZZ</name>
<dbReference type="GO" id="GO:0070897">
    <property type="term" value="P:transcription preinitiation complex assembly"/>
    <property type="evidence" value="ECO:0007669"/>
    <property type="project" value="InterPro"/>
</dbReference>
<dbReference type="AlphaFoldDB" id="A0A6C0EKC6"/>
<dbReference type="CDD" id="cd00043">
    <property type="entry name" value="CYCLIN_SF"/>
    <property type="match status" value="1"/>
</dbReference>
<protein>
    <recommendedName>
        <fullName evidence="3">Cyclin-like domain-containing protein</fullName>
    </recommendedName>
</protein>
<dbReference type="PANTHER" id="PTHR11618:SF13">
    <property type="entry name" value="TRANSCRIPTION INITIATION FACTOR IIB"/>
    <property type="match status" value="1"/>
</dbReference>
<dbReference type="InterPro" id="IPR036915">
    <property type="entry name" value="Cyclin-like_sf"/>
</dbReference>
<evidence type="ECO:0000256" key="1">
    <source>
        <dbReference type="ARBA" id="ARBA00023015"/>
    </source>
</evidence>
<dbReference type="GO" id="GO:0005634">
    <property type="term" value="C:nucleus"/>
    <property type="evidence" value="ECO:0007669"/>
    <property type="project" value="TreeGrafter"/>
</dbReference>
<dbReference type="InterPro" id="IPR013763">
    <property type="entry name" value="Cyclin-like_dom"/>
</dbReference>
<dbReference type="InterPro" id="IPR013150">
    <property type="entry name" value="TFIIB_cyclin"/>
</dbReference>
<dbReference type="GO" id="GO:0017025">
    <property type="term" value="F:TBP-class protein binding"/>
    <property type="evidence" value="ECO:0007669"/>
    <property type="project" value="InterPro"/>
</dbReference>
<keyword evidence="1" id="KW-0805">Transcription regulation</keyword>
<organism evidence="4">
    <name type="scientific">viral metagenome</name>
    <dbReference type="NCBI Taxonomy" id="1070528"/>
    <lineage>
        <taxon>unclassified sequences</taxon>
        <taxon>metagenomes</taxon>
        <taxon>organismal metagenomes</taxon>
    </lineage>
</organism>
<sequence>MTEMMSKTMPDMFDIFSSFKDSSIKNNTTNINLCEHCNTNSLVYQDGTYYCSICGIYQNKTLSQDVERYYGELDNKSSNPERLGMPTNVLLPESSLGSLISMNSSISFKKMIQYNIWNSMPYKERSQLKVFTEIASKAKLQGIPKIIVEQAKTYYKVISENSIHRGSNRSGLIAACMYMACQKENVPRSTKEVASLFKINIQDMTKGCKKFKEIFRLNNIEIVKINSSNPLDYIDRFCSNLQLSDDIKYVCEFVAIKSLSSQHNIVEDNTSPSIAAGTIFLVVNLLNYLITKKNVAQACKISEVTISKCYKKLYKYKLELLPKIFIKTHNISDL</sequence>
<dbReference type="EMBL" id="MN738864">
    <property type="protein sequence ID" value="QHT28749.1"/>
    <property type="molecule type" value="Genomic_DNA"/>
</dbReference>
<feature type="domain" description="Cyclin-like" evidence="3">
    <location>
        <begin position="232"/>
        <end position="315"/>
    </location>
</feature>
<evidence type="ECO:0000259" key="3">
    <source>
        <dbReference type="SMART" id="SM00385"/>
    </source>
</evidence>
<feature type="domain" description="Cyclin-like" evidence="3">
    <location>
        <begin position="129"/>
        <end position="213"/>
    </location>
</feature>
<accession>A0A6C0EKC6</accession>
<dbReference type="SUPFAM" id="SSF47954">
    <property type="entry name" value="Cyclin-like"/>
    <property type="match status" value="2"/>
</dbReference>
<dbReference type="Gene3D" id="1.10.472.10">
    <property type="entry name" value="Cyclin-like"/>
    <property type="match status" value="1"/>
</dbReference>
<dbReference type="PRINTS" id="PR00685">
    <property type="entry name" value="TIFACTORIIB"/>
</dbReference>
<reference evidence="4" key="1">
    <citation type="journal article" date="2020" name="Nature">
        <title>Giant virus diversity and host interactions through global metagenomics.</title>
        <authorList>
            <person name="Schulz F."/>
            <person name="Roux S."/>
            <person name="Paez-Espino D."/>
            <person name="Jungbluth S."/>
            <person name="Walsh D.A."/>
            <person name="Denef V.J."/>
            <person name="McMahon K.D."/>
            <person name="Konstantinidis K.T."/>
            <person name="Eloe-Fadrosh E.A."/>
            <person name="Kyrpides N.C."/>
            <person name="Woyke T."/>
        </authorList>
    </citation>
    <scope>NUCLEOTIDE SEQUENCE</scope>
    <source>
        <strain evidence="4">GVMAG-M-3300001351-8</strain>
    </source>
</reference>